<dbReference type="PANTHER" id="PTHR32027">
    <property type="entry name" value="CYTOSINE DEAMINASE"/>
    <property type="match status" value="1"/>
</dbReference>
<dbReference type="RefSeq" id="WP_005183506.1">
    <property type="nucleotide sequence ID" value="NZ_CP045804.1"/>
</dbReference>
<dbReference type="AlphaFoldDB" id="A0A857KX59"/>
<name>A0A857KX59_9ACTN</name>
<dbReference type="InterPro" id="IPR052349">
    <property type="entry name" value="Metallo-hydrolase_Enzymes"/>
</dbReference>
<evidence type="ECO:0000313" key="1">
    <source>
        <dbReference type="EMBL" id="QHN39665.1"/>
    </source>
</evidence>
<protein>
    <submittedName>
        <fullName evidence="1">Cytosine deaminase</fullName>
    </submittedName>
</protein>
<dbReference type="InterPro" id="IPR011059">
    <property type="entry name" value="Metal-dep_hydrolase_composite"/>
</dbReference>
<dbReference type="Gene3D" id="3.20.20.140">
    <property type="entry name" value="Metal-dependent hydrolases"/>
    <property type="match status" value="1"/>
</dbReference>
<organism evidence="1">
    <name type="scientific">Gordonia amarae</name>
    <dbReference type="NCBI Taxonomy" id="36821"/>
    <lineage>
        <taxon>Bacteria</taxon>
        <taxon>Bacillati</taxon>
        <taxon>Actinomycetota</taxon>
        <taxon>Actinomycetes</taxon>
        <taxon>Mycobacteriales</taxon>
        <taxon>Gordoniaceae</taxon>
        <taxon>Gordonia</taxon>
    </lineage>
</organism>
<dbReference type="InterPro" id="IPR032466">
    <property type="entry name" value="Metal_Hydrolase"/>
</dbReference>
<dbReference type="Gene3D" id="2.30.40.10">
    <property type="entry name" value="Urease, subunit C, domain 1"/>
    <property type="match status" value="1"/>
</dbReference>
<gene>
    <name evidence="1" type="ORF">GII30_11285</name>
</gene>
<dbReference type="EMBL" id="CP045810">
    <property type="protein sequence ID" value="QHN39665.1"/>
    <property type="molecule type" value="Genomic_DNA"/>
</dbReference>
<reference evidence="1" key="1">
    <citation type="journal article" date="2021" name="Nat. Microbiol.">
        <title>Cocultivation of an ultrasmall environmental parasitic bacterium with lytic ability against bacteria associated with wastewater foams.</title>
        <authorList>
            <person name="Batinovic S."/>
            <person name="Rose J.J.A."/>
            <person name="Ratcliffe J."/>
            <person name="Seviour R.J."/>
            <person name="Petrovski S."/>
        </authorList>
    </citation>
    <scope>NUCLEOTIDE SEQUENCE</scope>
    <source>
        <strain evidence="1">CON44</strain>
    </source>
</reference>
<sequence>MQTGSPPVRGLTARLGDGSLVDITLTPPGDSGVRVARIDPAASRGVEKSRAQEGWLDLTDHILFGAAAEPHAHLDKALSWSELTPPLGDLRAAIASWDEGVNRFTEDAYVERARRAALMMLGNGYTAIRTHVNAAVADDPTRAVRAIDRVRRELAGLITIQIVFLPASTVTDEVVLAALDAGADMVGGAPHLADDPLADLHRLLDIAEARGVGTDMHIDEFLHGDHLTITAYADRVAAWPADRIRTASHCSRLSTLSVAELADVTDRLAAARVGVVALPITNLYLQGHDGPGRGQRAIAPISALRAGGVTVCAGADNLRDPFNPLGRADPLETAALSVVAAHQSPAGSIDLVTGDVRRVLGLEPAGPAVGARADFLAVRGADTVDVIATAPADRVVIVGGTVVARTETHREIAFACR</sequence>
<dbReference type="PANTHER" id="PTHR32027:SF9">
    <property type="entry name" value="BLL3847 PROTEIN"/>
    <property type="match status" value="1"/>
</dbReference>
<accession>A0A857KX59</accession>
<dbReference type="SUPFAM" id="SSF51556">
    <property type="entry name" value="Metallo-dependent hydrolases"/>
    <property type="match status" value="1"/>
</dbReference>
<dbReference type="GO" id="GO:0016814">
    <property type="term" value="F:hydrolase activity, acting on carbon-nitrogen (but not peptide) bonds, in cyclic amidines"/>
    <property type="evidence" value="ECO:0007669"/>
    <property type="project" value="TreeGrafter"/>
</dbReference>
<proteinExistence type="predicted"/>